<feature type="compositionally biased region" description="Basic and acidic residues" evidence="1">
    <location>
        <begin position="65"/>
        <end position="77"/>
    </location>
</feature>
<organism evidence="3">
    <name type="scientific">Dichomitus squalens</name>
    <dbReference type="NCBI Taxonomy" id="114155"/>
    <lineage>
        <taxon>Eukaryota</taxon>
        <taxon>Fungi</taxon>
        <taxon>Dikarya</taxon>
        <taxon>Basidiomycota</taxon>
        <taxon>Agaricomycotina</taxon>
        <taxon>Agaricomycetes</taxon>
        <taxon>Polyporales</taxon>
        <taxon>Polyporaceae</taxon>
        <taxon>Dichomitus</taxon>
    </lineage>
</organism>
<keyword evidence="2" id="KW-1133">Transmembrane helix</keyword>
<evidence type="ECO:0000256" key="1">
    <source>
        <dbReference type="SAM" id="MobiDB-lite"/>
    </source>
</evidence>
<evidence type="ECO:0000256" key="2">
    <source>
        <dbReference type="SAM" id="Phobius"/>
    </source>
</evidence>
<feature type="region of interest" description="Disordered" evidence="1">
    <location>
        <begin position="57"/>
        <end position="77"/>
    </location>
</feature>
<name>A0A4Q9MA86_9APHY</name>
<reference evidence="3" key="1">
    <citation type="submission" date="2019-01" db="EMBL/GenBank/DDBJ databases">
        <title>Draft genome sequences of three monokaryotic isolates of the white-rot basidiomycete fungus Dichomitus squalens.</title>
        <authorList>
            <consortium name="DOE Joint Genome Institute"/>
            <person name="Lopez S.C."/>
            <person name="Andreopoulos B."/>
            <person name="Pangilinan J."/>
            <person name="Lipzen A."/>
            <person name="Riley R."/>
            <person name="Ahrendt S."/>
            <person name="Ng V."/>
            <person name="Barry K."/>
            <person name="Daum C."/>
            <person name="Grigoriev I.V."/>
            <person name="Hilden K.S."/>
            <person name="Makela M.R."/>
            <person name="de Vries R.P."/>
        </authorList>
    </citation>
    <scope>NUCLEOTIDE SEQUENCE [LARGE SCALE GENOMIC DNA]</scope>
    <source>
        <strain evidence="3">OM18370.1</strain>
    </source>
</reference>
<accession>A0A4Q9MA86</accession>
<dbReference type="AlphaFoldDB" id="A0A4Q9MA86"/>
<gene>
    <name evidence="3" type="ORF">BD311DRAFT_105814</name>
</gene>
<keyword evidence="2" id="KW-0812">Transmembrane</keyword>
<sequence>MCIAIVVLISRTLTIYIILLFLRYRIIRMRSRTDMRPVLFKLFLTLRNLNDTGTSHSTRKAITRGHTDQEHMRLDGM</sequence>
<proteinExistence type="predicted"/>
<protein>
    <submittedName>
        <fullName evidence="3">Uncharacterized protein</fullName>
    </submittedName>
</protein>
<evidence type="ECO:0000313" key="3">
    <source>
        <dbReference type="EMBL" id="TBU23108.1"/>
    </source>
</evidence>
<dbReference type="EMBL" id="ML143515">
    <property type="protein sequence ID" value="TBU23108.1"/>
    <property type="molecule type" value="Genomic_DNA"/>
</dbReference>
<feature type="transmembrane region" description="Helical" evidence="2">
    <location>
        <begin position="6"/>
        <end position="26"/>
    </location>
</feature>
<dbReference type="Proteomes" id="UP000292957">
    <property type="component" value="Unassembled WGS sequence"/>
</dbReference>
<keyword evidence="2" id="KW-0472">Membrane</keyword>